<proteinExistence type="predicted"/>
<dbReference type="EMBL" id="AP018203">
    <property type="protein sequence ID" value="BAY56935.1"/>
    <property type="molecule type" value="Genomic_DNA"/>
</dbReference>
<dbReference type="Proteomes" id="UP000217895">
    <property type="component" value="Chromosome"/>
</dbReference>
<dbReference type="AlphaFoldDB" id="A0A1Z4JJL8"/>
<protein>
    <submittedName>
        <fullName evidence="1">Uncharacterized protein</fullName>
    </submittedName>
</protein>
<evidence type="ECO:0000313" key="1">
    <source>
        <dbReference type="EMBL" id="BAY56935.1"/>
    </source>
</evidence>
<gene>
    <name evidence="1" type="ORF">NIES2135_37970</name>
</gene>
<accession>A0A1Z4JJL8</accession>
<organism evidence="1 2">
    <name type="scientific">Leptolyngbya boryana NIES-2135</name>
    <dbReference type="NCBI Taxonomy" id="1973484"/>
    <lineage>
        <taxon>Bacteria</taxon>
        <taxon>Bacillati</taxon>
        <taxon>Cyanobacteriota</taxon>
        <taxon>Cyanophyceae</taxon>
        <taxon>Leptolyngbyales</taxon>
        <taxon>Leptolyngbyaceae</taxon>
        <taxon>Leptolyngbya group</taxon>
        <taxon>Leptolyngbya</taxon>
    </lineage>
</organism>
<sequence length="107" mass="11958">MSNSLDPTEDAELVQAVQESLQQMSIELEHPQDAEAIQQLYQKAQALLSHLTPDPLTVARVTGVLLVYQLPGTDPEEVKWFEGELQNSLDLESIEELVDSIFRPDAL</sequence>
<keyword evidence="2" id="KW-1185">Reference proteome</keyword>
<reference evidence="1 2" key="1">
    <citation type="submission" date="2017-06" db="EMBL/GenBank/DDBJ databases">
        <title>Genome sequencing of cyanobaciteial culture collection at National Institute for Environmental Studies (NIES).</title>
        <authorList>
            <person name="Hirose Y."/>
            <person name="Shimura Y."/>
            <person name="Fujisawa T."/>
            <person name="Nakamura Y."/>
            <person name="Kawachi M."/>
        </authorList>
    </citation>
    <scope>NUCLEOTIDE SEQUENCE [LARGE SCALE GENOMIC DNA]</scope>
    <source>
        <strain evidence="1 2">NIES-2135</strain>
    </source>
</reference>
<evidence type="ECO:0000313" key="2">
    <source>
        <dbReference type="Proteomes" id="UP000217895"/>
    </source>
</evidence>
<name>A0A1Z4JJL8_LEPBY</name>